<reference evidence="4 5" key="1">
    <citation type="journal article" date="2019" name="Sci. Rep.">
        <title>A multi-omics analysis of the grapevine pathogen Lasiodiplodia theobromae reveals that temperature affects the expression of virulence- and pathogenicity-related genes.</title>
        <authorList>
            <person name="Felix C."/>
            <person name="Meneses R."/>
            <person name="Goncalves M.F.M."/>
            <person name="Tilleman L."/>
            <person name="Duarte A.S."/>
            <person name="Jorrin-Novo J.V."/>
            <person name="Van de Peer Y."/>
            <person name="Deforce D."/>
            <person name="Van Nieuwerburgh F."/>
            <person name="Esteves A.C."/>
            <person name="Alves A."/>
        </authorList>
    </citation>
    <scope>NUCLEOTIDE SEQUENCE [LARGE SCALE GENOMIC DNA]</scope>
    <source>
        <strain evidence="4 5">LA-SOL3</strain>
    </source>
</reference>
<dbReference type="AlphaFoldDB" id="A0A5N5DG88"/>
<dbReference type="GO" id="GO:0140469">
    <property type="term" value="P:GCN2-mediated signaling"/>
    <property type="evidence" value="ECO:0007669"/>
    <property type="project" value="TreeGrafter"/>
</dbReference>
<comment type="caution">
    <text evidence="4">The sequence shown here is derived from an EMBL/GenBank/DDBJ whole genome shotgun (WGS) entry which is preliminary data.</text>
</comment>
<evidence type="ECO:0000256" key="2">
    <source>
        <dbReference type="SAM" id="MobiDB-lite"/>
    </source>
</evidence>
<dbReference type="Proteomes" id="UP000325902">
    <property type="component" value="Unassembled WGS sequence"/>
</dbReference>
<feature type="non-terminal residue" evidence="4">
    <location>
        <position position="227"/>
    </location>
</feature>
<dbReference type="InterPro" id="IPR020568">
    <property type="entry name" value="Ribosomal_Su5_D2-typ_SF"/>
</dbReference>
<dbReference type="InterPro" id="IPR001498">
    <property type="entry name" value="Impact_N"/>
</dbReference>
<evidence type="ECO:0000259" key="3">
    <source>
        <dbReference type="Pfam" id="PF01205"/>
    </source>
</evidence>
<proteinExistence type="inferred from homology"/>
<dbReference type="SUPFAM" id="SSF54211">
    <property type="entry name" value="Ribosomal protein S5 domain 2-like"/>
    <property type="match status" value="1"/>
</dbReference>
<dbReference type="GO" id="GO:0005737">
    <property type="term" value="C:cytoplasm"/>
    <property type="evidence" value="ECO:0007669"/>
    <property type="project" value="TreeGrafter"/>
</dbReference>
<evidence type="ECO:0000313" key="5">
    <source>
        <dbReference type="Proteomes" id="UP000325902"/>
    </source>
</evidence>
<evidence type="ECO:0000313" key="4">
    <source>
        <dbReference type="EMBL" id="KAB2576062.1"/>
    </source>
</evidence>
<organism evidence="4 5">
    <name type="scientific">Lasiodiplodia theobromae</name>
    <dbReference type="NCBI Taxonomy" id="45133"/>
    <lineage>
        <taxon>Eukaryota</taxon>
        <taxon>Fungi</taxon>
        <taxon>Dikarya</taxon>
        <taxon>Ascomycota</taxon>
        <taxon>Pezizomycotina</taxon>
        <taxon>Dothideomycetes</taxon>
        <taxon>Dothideomycetes incertae sedis</taxon>
        <taxon>Botryosphaeriales</taxon>
        <taxon>Botryosphaeriaceae</taxon>
        <taxon>Lasiodiplodia</taxon>
    </lineage>
</organism>
<evidence type="ECO:0000256" key="1">
    <source>
        <dbReference type="ARBA" id="ARBA00007665"/>
    </source>
</evidence>
<feature type="compositionally biased region" description="Basic and acidic residues" evidence="2">
    <location>
        <begin position="122"/>
        <end position="132"/>
    </location>
</feature>
<comment type="similarity">
    <text evidence="1">Belongs to the IMPACT family.</text>
</comment>
<gene>
    <name evidence="4" type="primary">impact</name>
    <name evidence="4" type="ORF">DBV05_g5256</name>
</gene>
<dbReference type="Gene3D" id="3.30.230.30">
    <property type="entry name" value="Impact, N-terminal domain"/>
    <property type="match status" value="1"/>
</dbReference>
<sequence length="227" mass="24543">MSLKRGAPPPDDAAANPPRPSKTTKLHNAAAADNQQQEPTIYRSAPLTDRRSTFLAFFAPGTALSARALQAHPDFRSATHRIAAWRRPSAQRKLSLLPANKSSFSSTNNRGSGAESNSVVESGHDDDGESHAGKRLARVLEAMGVDAGAVVVARWYGGVMLGPARFAHIENVAREAVREWRRAVVAEGVERRVVEEGRKKEGLVRVLGERDGSIEVLRGLLAEKRGV</sequence>
<dbReference type="GO" id="GO:0006446">
    <property type="term" value="P:regulation of translational initiation"/>
    <property type="evidence" value="ECO:0007669"/>
    <property type="project" value="TreeGrafter"/>
</dbReference>
<dbReference type="InterPro" id="IPR036956">
    <property type="entry name" value="Impact_N_sf"/>
</dbReference>
<dbReference type="PANTHER" id="PTHR16301:SF25">
    <property type="entry name" value="PROTEIN IMPACT"/>
    <property type="match status" value="1"/>
</dbReference>
<feature type="region of interest" description="Disordered" evidence="2">
    <location>
        <begin position="96"/>
        <end position="132"/>
    </location>
</feature>
<name>A0A5N5DG88_9PEZI</name>
<feature type="domain" description="Impact N-terminal" evidence="3">
    <location>
        <begin position="50"/>
        <end position="177"/>
    </location>
</feature>
<accession>A0A5N5DG88</accession>
<feature type="compositionally biased region" description="Polar residues" evidence="2">
    <location>
        <begin position="100"/>
        <end position="120"/>
    </location>
</feature>
<dbReference type="EMBL" id="VCHE01000027">
    <property type="protein sequence ID" value="KAB2576062.1"/>
    <property type="molecule type" value="Genomic_DNA"/>
</dbReference>
<dbReference type="Pfam" id="PF01205">
    <property type="entry name" value="Impact_N"/>
    <property type="match status" value="1"/>
</dbReference>
<dbReference type="OrthoDB" id="69641at2759"/>
<feature type="region of interest" description="Disordered" evidence="2">
    <location>
        <begin position="1"/>
        <end position="45"/>
    </location>
</feature>
<dbReference type="InterPro" id="IPR023582">
    <property type="entry name" value="Impact"/>
</dbReference>
<keyword evidence="5" id="KW-1185">Reference proteome</keyword>
<dbReference type="PANTHER" id="PTHR16301">
    <property type="entry name" value="IMPACT-RELATED"/>
    <property type="match status" value="1"/>
</dbReference>
<protein>
    <submittedName>
        <fullName evidence="4">Protein IMPACT</fullName>
    </submittedName>
</protein>